<dbReference type="GO" id="GO:0043161">
    <property type="term" value="P:proteasome-mediated ubiquitin-dependent protein catabolic process"/>
    <property type="evidence" value="ECO:0007669"/>
    <property type="project" value="TreeGrafter"/>
</dbReference>
<dbReference type="InterPro" id="IPR001258">
    <property type="entry name" value="NHL_repeat"/>
</dbReference>
<evidence type="ECO:0000313" key="4">
    <source>
        <dbReference type="Proteomes" id="UP001165289"/>
    </source>
</evidence>
<dbReference type="Proteomes" id="UP001165289">
    <property type="component" value="Unassembled WGS sequence"/>
</dbReference>
<reference evidence="3 4" key="1">
    <citation type="journal article" date="2023" name="BMC Biol.">
        <title>The compact genome of the sponge Oopsacas minuta (Hexactinellida) is lacking key metazoan core genes.</title>
        <authorList>
            <person name="Santini S."/>
            <person name="Schenkelaars Q."/>
            <person name="Jourda C."/>
            <person name="Duchesne M."/>
            <person name="Belahbib H."/>
            <person name="Rocher C."/>
            <person name="Selva M."/>
            <person name="Riesgo A."/>
            <person name="Vervoort M."/>
            <person name="Leys S.P."/>
            <person name="Kodjabachian L."/>
            <person name="Le Bivic A."/>
            <person name="Borchiellini C."/>
            <person name="Claverie J.M."/>
            <person name="Renard E."/>
        </authorList>
    </citation>
    <scope>NUCLEOTIDE SEQUENCE [LARGE SCALE GENOMIC DNA]</scope>
    <source>
        <strain evidence="3">SPO-2</strain>
    </source>
</reference>
<dbReference type="InterPro" id="IPR011042">
    <property type="entry name" value="6-blade_b-propeller_TolB-like"/>
</dbReference>
<dbReference type="PANTHER" id="PTHR24104">
    <property type="entry name" value="E3 UBIQUITIN-PROTEIN LIGASE NHLRC1-RELATED"/>
    <property type="match status" value="1"/>
</dbReference>
<keyword evidence="4" id="KW-1185">Reference proteome</keyword>
<feature type="repeat" description="NHL" evidence="2">
    <location>
        <begin position="220"/>
        <end position="249"/>
    </location>
</feature>
<gene>
    <name evidence="3" type="ORF">LOD99_3252</name>
</gene>
<dbReference type="GO" id="GO:0000209">
    <property type="term" value="P:protein polyubiquitination"/>
    <property type="evidence" value="ECO:0007669"/>
    <property type="project" value="TreeGrafter"/>
</dbReference>
<dbReference type="SUPFAM" id="SSF101898">
    <property type="entry name" value="NHL repeat"/>
    <property type="match status" value="1"/>
</dbReference>
<dbReference type="Pfam" id="PF01436">
    <property type="entry name" value="NHL"/>
    <property type="match status" value="1"/>
</dbReference>
<proteinExistence type="predicted"/>
<evidence type="ECO:0000313" key="3">
    <source>
        <dbReference type="EMBL" id="KAI6653748.1"/>
    </source>
</evidence>
<name>A0AAV7JXI2_9METZ</name>
<evidence type="ECO:0000256" key="2">
    <source>
        <dbReference type="PROSITE-ProRule" id="PRU00504"/>
    </source>
</evidence>
<evidence type="ECO:0008006" key="5">
    <source>
        <dbReference type="Google" id="ProtNLM"/>
    </source>
</evidence>
<dbReference type="GO" id="GO:0061630">
    <property type="term" value="F:ubiquitin protein ligase activity"/>
    <property type="evidence" value="ECO:0007669"/>
    <property type="project" value="TreeGrafter"/>
</dbReference>
<dbReference type="PANTHER" id="PTHR24104:SF25">
    <property type="entry name" value="PROTEIN LIN-41"/>
    <property type="match status" value="1"/>
</dbReference>
<organism evidence="3 4">
    <name type="scientific">Oopsacas minuta</name>
    <dbReference type="NCBI Taxonomy" id="111878"/>
    <lineage>
        <taxon>Eukaryota</taxon>
        <taxon>Metazoa</taxon>
        <taxon>Porifera</taxon>
        <taxon>Hexactinellida</taxon>
        <taxon>Hexasterophora</taxon>
        <taxon>Lyssacinosida</taxon>
        <taxon>Leucopsacidae</taxon>
        <taxon>Oopsacas</taxon>
    </lineage>
</organism>
<keyword evidence="1" id="KW-0677">Repeat</keyword>
<dbReference type="AlphaFoldDB" id="A0AAV7JXI2"/>
<dbReference type="CDD" id="cd05819">
    <property type="entry name" value="NHL"/>
    <property type="match status" value="1"/>
</dbReference>
<evidence type="ECO:0000256" key="1">
    <source>
        <dbReference type="ARBA" id="ARBA00022737"/>
    </source>
</evidence>
<comment type="caution">
    <text evidence="3">The sequence shown here is derived from an EMBL/GenBank/DDBJ whole genome shotgun (WGS) entry which is preliminary data.</text>
</comment>
<accession>A0AAV7JXI2</accession>
<protein>
    <recommendedName>
        <fullName evidence="5">Tripartite motif-containing protein 2</fullName>
    </recommendedName>
</protein>
<dbReference type="InterPro" id="IPR050952">
    <property type="entry name" value="TRIM-NHL_E3_ligases"/>
</dbReference>
<dbReference type="PROSITE" id="PS51125">
    <property type="entry name" value="NHL"/>
    <property type="match status" value="1"/>
</dbReference>
<dbReference type="EMBL" id="JAKMXF010000255">
    <property type="protein sequence ID" value="KAI6653748.1"/>
    <property type="molecule type" value="Genomic_DNA"/>
</dbReference>
<dbReference type="Gene3D" id="2.120.10.30">
    <property type="entry name" value="TolB, C-terminal domain"/>
    <property type="match status" value="2"/>
</dbReference>
<dbReference type="GO" id="GO:0008270">
    <property type="term" value="F:zinc ion binding"/>
    <property type="evidence" value="ECO:0007669"/>
    <property type="project" value="UniProtKB-KW"/>
</dbReference>
<sequence>MACNDPQFENDDFDSLDESQMTLMQPGNQAESMITLFRERMDLERQAMTRNFAHVRDLIDTCERDFTDRFDQACVELEREIGERELQLKSIQQTLQEMSLSMKENSLITTLQVAQQPLLTKLQQLENEIAVLSDLKVNSDTQGIEQSLRQFGNLNNPIEELEFKDAIPIPEIKHVSMDNSVAPVLPKLFEQNGNHRPYTDLTHCVWVRFRSDSSTEGIINPRGIAVCKETGTIFVADHGNHRIQVCTPDGEYIRSIIHRDLSYPIYIVVSHNSKEIFVTSHYALIKFTFEGEFLAKCPVSKSAYRGLDQDDNGLLYACEWRNYIVVIHDPDTLKVMKRFKLQTIDISDRRKLNYIRICGDLIYVLFAHNGFWNNFSYREFPLQIYNKNGDHIRSIAGGNMLQKPVCFAIDGEGNCLVTDYWKHTVVVVSGTGALVGHISQCGQGRDDMSYPTGICLTKEGTVLVVSTGKTDGLLQAF</sequence>